<evidence type="ECO:0000313" key="2">
    <source>
        <dbReference type="EMBL" id="EYA14606.1"/>
    </source>
</evidence>
<accession>A0AAN4N1E7</accession>
<name>A0AAN4N1E7_BACFG</name>
<feature type="region of interest" description="Disordered" evidence="1">
    <location>
        <begin position="1"/>
        <end position="44"/>
    </location>
</feature>
<evidence type="ECO:0000313" key="3">
    <source>
        <dbReference type="Proteomes" id="UP000022433"/>
    </source>
</evidence>
<organism evidence="2 3">
    <name type="scientific">Bacteroides fragilis str. 1007-1-F #10</name>
    <dbReference type="NCBI Taxonomy" id="1339295"/>
    <lineage>
        <taxon>Bacteria</taxon>
        <taxon>Pseudomonadati</taxon>
        <taxon>Bacteroidota</taxon>
        <taxon>Bacteroidia</taxon>
        <taxon>Bacteroidales</taxon>
        <taxon>Bacteroidaceae</taxon>
        <taxon>Bacteroides</taxon>
    </lineage>
</organism>
<protein>
    <submittedName>
        <fullName evidence="2">Uncharacterized protein</fullName>
    </submittedName>
</protein>
<comment type="caution">
    <text evidence="2">The sequence shown here is derived from an EMBL/GenBank/DDBJ whole genome shotgun (WGS) entry which is preliminary data.</text>
</comment>
<dbReference type="Proteomes" id="UP000022433">
    <property type="component" value="Unassembled WGS sequence"/>
</dbReference>
<evidence type="ECO:0000256" key="1">
    <source>
        <dbReference type="SAM" id="MobiDB-lite"/>
    </source>
</evidence>
<proteinExistence type="predicted"/>
<sequence>MITLKAGRQKGWEQKNASGISGSGQAKQGNCLSYPPVRSSSPGM</sequence>
<dbReference type="EMBL" id="JGEA01000022">
    <property type="protein sequence ID" value="EYA14606.1"/>
    <property type="molecule type" value="Genomic_DNA"/>
</dbReference>
<feature type="compositionally biased region" description="Polar residues" evidence="1">
    <location>
        <begin position="15"/>
        <end position="31"/>
    </location>
</feature>
<gene>
    <name evidence="2" type="ORF">M104_2316</name>
</gene>
<dbReference type="AlphaFoldDB" id="A0AAN4N1E7"/>
<reference evidence="2 3" key="1">
    <citation type="submission" date="2014-02" db="EMBL/GenBank/DDBJ databases">
        <authorList>
            <person name="Sears C."/>
            <person name="Carroll K."/>
            <person name="Sack B.R."/>
            <person name="Qadri F."/>
            <person name="Myers L.L."/>
            <person name="Chung G.-T."/>
            <person name="Escheverria P."/>
            <person name="Fraser C.M."/>
            <person name="Sadzewicz L."/>
            <person name="Shefchek K.A."/>
            <person name="Tallon L."/>
            <person name="Das S.P."/>
            <person name="Daugherty S."/>
            <person name="Mongodin E.F."/>
        </authorList>
    </citation>
    <scope>NUCLEOTIDE SEQUENCE [LARGE SCALE GENOMIC DNA]</scope>
    <source>
        <strain evidence="2 3">1007-1-F #10</strain>
    </source>
</reference>